<proteinExistence type="predicted"/>
<dbReference type="GeneID" id="579713"/>
<feature type="domain" description="Codanin-1 C-terminal" evidence="2">
    <location>
        <begin position="881"/>
        <end position="991"/>
    </location>
</feature>
<feature type="compositionally biased region" description="Polar residues" evidence="1">
    <location>
        <begin position="1218"/>
        <end position="1234"/>
    </location>
</feature>
<dbReference type="Proteomes" id="UP000007110">
    <property type="component" value="Unassembled WGS sequence"/>
</dbReference>
<evidence type="ECO:0000313" key="4">
    <source>
        <dbReference type="Proteomes" id="UP000007110"/>
    </source>
</evidence>
<protein>
    <recommendedName>
        <fullName evidence="2">Codanin-1 C-terminal domain-containing protein</fullName>
    </recommendedName>
</protein>
<dbReference type="CTD" id="146059"/>
<feature type="compositionally biased region" description="Polar residues" evidence="1">
    <location>
        <begin position="292"/>
        <end position="313"/>
    </location>
</feature>
<dbReference type="PANTHER" id="PTHR28678:SF1">
    <property type="entry name" value="CODANIN-1"/>
    <property type="match status" value="1"/>
</dbReference>
<feature type="region of interest" description="Disordered" evidence="1">
    <location>
        <begin position="337"/>
        <end position="357"/>
    </location>
</feature>
<dbReference type="PANTHER" id="PTHR28678">
    <property type="entry name" value="CODANIN-1"/>
    <property type="match status" value="1"/>
</dbReference>
<evidence type="ECO:0000256" key="1">
    <source>
        <dbReference type="SAM" id="MobiDB-lite"/>
    </source>
</evidence>
<dbReference type="InParanoid" id="A0A7M7HCJ1"/>
<reference evidence="3" key="2">
    <citation type="submission" date="2021-01" db="UniProtKB">
        <authorList>
            <consortium name="EnsemblMetazoa"/>
        </authorList>
    </citation>
    <scope>IDENTIFICATION</scope>
</reference>
<dbReference type="InterPro" id="IPR040031">
    <property type="entry name" value="Codanin-1"/>
</dbReference>
<feature type="region of interest" description="Disordered" evidence="1">
    <location>
        <begin position="67"/>
        <end position="238"/>
    </location>
</feature>
<feature type="compositionally biased region" description="Basic and acidic residues" evidence="1">
    <location>
        <begin position="1103"/>
        <end position="1122"/>
    </location>
</feature>
<evidence type="ECO:0000259" key="2">
    <source>
        <dbReference type="Pfam" id="PF15296"/>
    </source>
</evidence>
<dbReference type="GO" id="GO:0006325">
    <property type="term" value="P:chromatin organization"/>
    <property type="evidence" value="ECO:0000318"/>
    <property type="project" value="GO_Central"/>
</dbReference>
<evidence type="ECO:0000313" key="3">
    <source>
        <dbReference type="EnsemblMetazoa" id="XP_011663039"/>
    </source>
</evidence>
<dbReference type="RefSeq" id="XP_011663039.2">
    <property type="nucleotide sequence ID" value="XM_011664737.2"/>
</dbReference>
<dbReference type="OMA" id="CVVKDAQ"/>
<keyword evidence="4" id="KW-1185">Reference proteome</keyword>
<feature type="compositionally biased region" description="Polar residues" evidence="1">
    <location>
        <begin position="68"/>
        <end position="81"/>
    </location>
</feature>
<dbReference type="OrthoDB" id="20982at2759"/>
<organism evidence="3 4">
    <name type="scientific">Strongylocentrotus purpuratus</name>
    <name type="common">Purple sea urchin</name>
    <dbReference type="NCBI Taxonomy" id="7668"/>
    <lineage>
        <taxon>Eukaryota</taxon>
        <taxon>Metazoa</taxon>
        <taxon>Echinodermata</taxon>
        <taxon>Eleutherozoa</taxon>
        <taxon>Echinozoa</taxon>
        <taxon>Echinoidea</taxon>
        <taxon>Euechinoidea</taxon>
        <taxon>Echinacea</taxon>
        <taxon>Camarodonta</taxon>
        <taxon>Echinidea</taxon>
        <taxon>Strongylocentrotidae</taxon>
        <taxon>Strongylocentrotus</taxon>
    </lineage>
</organism>
<dbReference type="InterPro" id="IPR028171">
    <property type="entry name" value="Codanin-1_C"/>
</dbReference>
<name>A0A7M7HCJ1_STRPU</name>
<dbReference type="Pfam" id="PF15296">
    <property type="entry name" value="Codanin-1_C"/>
    <property type="match status" value="1"/>
</dbReference>
<feature type="compositionally biased region" description="Polar residues" evidence="1">
    <location>
        <begin position="88"/>
        <end position="113"/>
    </location>
</feature>
<accession>A0A7M7HCJ1</accession>
<feature type="compositionally biased region" description="Polar residues" evidence="1">
    <location>
        <begin position="128"/>
        <end position="140"/>
    </location>
</feature>
<sequence length="1449" mass="159715">MAVILEHILSTKLSIQEVLEWSVEGKVEVSNSGFADLLRDTKLQTEFLPFFINSLRDQTAHLVCRGSSAVSSPARTPSSLQKLKRANQTRPQRSGGSKVNRTQLFAADNSKSSWSDKDFTPVSRLTAVEQSPHTPSSSKTNGRHGRNVSWSGGGGDAGSSSRRKTPGSGSRKDESITLAQFLVTPESQSRGKGRKSPFEDSNCDSSSSHKSSSSRRRSGGKGKQTGQNESGGSKGQHKLKYIDKPVFDLENAQEFPPMGVPRTITPRRITPTAVSSSSGGSRRVTTLLSPAPSCQGQNQETNAFNPPVNQTAATKRDTHELKKSLENERELLKQEKMKQKNQPECSPFSQNALGQSPRGMSVLQSPKGMTLAHTPTKLLRSNSVSSITEAILPDVEKVTGHDKLDLIAELYASFLQESLVPNLSVELYFLIQLLTAKGSKLDEDEGIHSLEEDIEDINYLSTIHNCVYFAASVLSRLVVVLSLLDKSTLRLLADNQVVSQFNPELKTRLEQVTNHCPTESGLQAAITSPMQVVPFLADTDNRQNFPSDTSFHSFKKQRDGFYSLIRDWEDNRSKPGWKMQEKLTHRIRDLMKHMDVTNYTHFSRLFQSQLIKMCQGDSSVVDSGDSQEFSFIQQLRRTNPGKFKRLEERFSTPASSGGPCPPPSFHGCQEFFRDFILATNSYIFNQHLTDSFATKLIELNDLQLPITDQVDMTSVVDAEVRESFSSCLLALRVLSKFLGFLVFLPYQGDNNLPDIMKDNVIMMRSRASLPVDILGCLSASETNQRLILTLPWVVEYLSMIDGLASQIPVYYQTLSLLGDIHRRVSVQWSETPSNHNSLLILLLLGWLFENPALPSNLHLTSGVSVERGSHNNKPGSDQSLDPLPLVDRLVLYTCCPFLGDLRGLLSEASMGVNNRNAPVKKITPVAVDAPQTAIITQHQIQVELEKNFFHIHSASLKKSVEFVSGRVASNCIKSIDGSLVSAARLQIPKLLTEVLVSSSSSKKEAGALTAKAKGVGEKLSLETAELARKEAKEFIKKKCRSALDVLLPCETSETVLDTACAITTRLALERTEKWITTQIPSALQQEVTLQLPKCLRAQSTQQMKKESTSRKIPDKPAMHDRQGACPSTVIQELKDGLHRILIGDTDGNTAEGICSSINNVHMMINNRQDLTPLAYQSIHQLTIELCVSLAMRQPTLLQTSVCTSPTISKGQRSIVLPQDSNTHGKNCSSSLHNTENGKHQDKNLICSTQGVVEDGEEQCNNQESGLHSHLGRYGQELQCNTKGGQGTEEGAFTTPVHKHAWNGDQGERDVTNAEQTEGDVTLHRSNTDTLLERLMGLWRNVFSLSIPPGALLSARTAWMISHSHNPQVSWQCLIHIVKSLLACNLVSIGAVQSALSKMMMSSYIPPITEDVARSLLPLVTDNEIGADQNALDLLHAVCSEARENEDAYS</sequence>
<reference evidence="4" key="1">
    <citation type="submission" date="2015-02" db="EMBL/GenBank/DDBJ databases">
        <title>Genome sequencing for Strongylocentrotus purpuratus.</title>
        <authorList>
            <person name="Murali S."/>
            <person name="Liu Y."/>
            <person name="Vee V."/>
            <person name="English A."/>
            <person name="Wang M."/>
            <person name="Skinner E."/>
            <person name="Han Y."/>
            <person name="Muzny D.M."/>
            <person name="Worley K.C."/>
            <person name="Gibbs R.A."/>
        </authorList>
    </citation>
    <scope>NUCLEOTIDE SEQUENCE</scope>
</reference>
<dbReference type="KEGG" id="spu:579713"/>
<feature type="region of interest" description="Disordered" evidence="1">
    <location>
        <begin position="1216"/>
        <end position="1236"/>
    </location>
</feature>
<dbReference type="GO" id="GO:0005634">
    <property type="term" value="C:nucleus"/>
    <property type="evidence" value="ECO:0000318"/>
    <property type="project" value="GO_Central"/>
</dbReference>
<feature type="region of interest" description="Disordered" evidence="1">
    <location>
        <begin position="1100"/>
        <end position="1122"/>
    </location>
</feature>
<feature type="region of interest" description="Disordered" evidence="1">
    <location>
        <begin position="292"/>
        <end position="320"/>
    </location>
</feature>
<dbReference type="EnsemblMetazoa" id="XM_011664737">
    <property type="protein sequence ID" value="XP_011663039"/>
    <property type="gene ID" value="LOC579713"/>
</dbReference>
<feature type="compositionally biased region" description="Polar residues" evidence="1">
    <location>
        <begin position="340"/>
        <end position="354"/>
    </location>
</feature>